<protein>
    <submittedName>
        <fullName evidence="1">Uncharacterized protein</fullName>
    </submittedName>
</protein>
<evidence type="ECO:0000313" key="2">
    <source>
        <dbReference type="Proteomes" id="UP000543419"/>
    </source>
</evidence>
<comment type="caution">
    <text evidence="1">The sequence shown here is derived from an EMBL/GenBank/DDBJ whole genome shotgun (WGS) entry which is preliminary data.</text>
</comment>
<accession>A0A7Y0HUU9</accession>
<keyword evidence="2" id="KW-1185">Reference proteome</keyword>
<dbReference type="EMBL" id="JAAIIG010000002">
    <property type="protein sequence ID" value="NMM97560.1"/>
    <property type="molecule type" value="Genomic_DNA"/>
</dbReference>
<evidence type="ECO:0000313" key="1">
    <source>
        <dbReference type="EMBL" id="NMM97560.1"/>
    </source>
</evidence>
<reference evidence="1 2" key="1">
    <citation type="submission" date="2020-02" db="EMBL/GenBank/DDBJ databases">
        <title>Characterization of phylogenetic diversity of novel bifidobacterial species isolated in Czech ZOOs.</title>
        <authorList>
            <person name="Lugli G.A."/>
            <person name="Vera N.B."/>
            <person name="Ventura M."/>
        </authorList>
    </citation>
    <scope>NUCLEOTIDE SEQUENCE [LARGE SCALE GENOMIC DNA]</scope>
    <source>
        <strain evidence="1 2">DSM 109959</strain>
    </source>
</reference>
<name>A0A7Y0HUU9_9BIFI</name>
<sequence>MAHLRNGVGPCYEACRAWRSGSCGYGKHKRFSGSASLLQSNILTACLSHDRGVGPLRGPGIPSNHGVMASVCDKWGNRRVSIRTFWRVLLIQEAEQYVAENRGSLMGWGGDGGVVLKRAGEQVTRQLLLDVYTGLGGSEDLSGLPTEIIAEEVLDGLGSEPRCIGGAPDLAEEVAALLKPEEGECLGAVGREVADVIRRDWCLSWNMVVNILRGLKSVPKPSEAVMPDVSIALFDERIRAYARRELRIMVARLGEGMDALANGLIGSVDGAPGSGHQRRCAVLHKRVVKLTANLEQAIGAGDYLTVAELSMEAGKVWQYAYKALLALLESDEDDVMKWLRSQAEDVRQWVKFMTAESGLSVSAMLTLLWSAEDDGVKRLWSQAEDVRQLVITVSAYSRLSFGLRGYYCQPVPGTRRITDGDDADEEDALTLLRDTYALAGTEPLYGLEASDSILCPSKEIEFLIQFPDSPGSRPFIRPTTMGFCDERRRGTQHSGGLSALRPDGSIEPAPLMADRLAIARAMYLPDIVSLDTGVQTGENNLPSGNYEKEWLTGDVQASILTRLAFIRERLGSLGCDDLTMEVLELLTCGDR</sequence>
<dbReference type="AlphaFoldDB" id="A0A7Y0HUU9"/>
<organism evidence="1 2">
    <name type="scientific">Bifidobacterium olomucense</name>
    <dbReference type="NCBI Taxonomy" id="2675324"/>
    <lineage>
        <taxon>Bacteria</taxon>
        <taxon>Bacillati</taxon>
        <taxon>Actinomycetota</taxon>
        <taxon>Actinomycetes</taxon>
        <taxon>Bifidobacteriales</taxon>
        <taxon>Bifidobacteriaceae</taxon>
        <taxon>Bifidobacterium</taxon>
    </lineage>
</organism>
<proteinExistence type="predicted"/>
<dbReference type="Proteomes" id="UP000543419">
    <property type="component" value="Unassembled WGS sequence"/>
</dbReference>
<gene>
    <name evidence="1" type="ORF">G1C97_0509</name>
</gene>